<feature type="domain" description="GATA-type" evidence="11">
    <location>
        <begin position="34"/>
        <end position="70"/>
    </location>
</feature>
<dbReference type="GO" id="GO:0008270">
    <property type="term" value="F:zinc ion binding"/>
    <property type="evidence" value="ECO:0007669"/>
    <property type="project" value="UniProtKB-KW"/>
</dbReference>
<evidence type="ECO:0000256" key="9">
    <source>
        <dbReference type="PROSITE-ProRule" id="PRU00094"/>
    </source>
</evidence>
<evidence type="ECO:0000256" key="1">
    <source>
        <dbReference type="ARBA" id="ARBA00022723"/>
    </source>
</evidence>
<accession>W9RGM3</accession>
<comment type="function">
    <text evidence="8">Transcriptional regulator that specifically binds 5'-GATA-3' or 5'-GAT-3' motifs within gene promoters.</text>
</comment>
<comment type="similarity">
    <text evidence="7">Belongs to the type IV zinc-finger family. Class B subfamily.</text>
</comment>
<keyword evidence="13" id="KW-1185">Reference proteome</keyword>
<evidence type="ECO:0000313" key="12">
    <source>
        <dbReference type="EMBL" id="EXB75964.1"/>
    </source>
</evidence>
<protein>
    <submittedName>
        <fullName evidence="12">GATA transcription factor 16</fullName>
    </submittedName>
</protein>
<dbReference type="PROSITE" id="PS00344">
    <property type="entry name" value="GATA_ZN_FINGER_1"/>
    <property type="match status" value="1"/>
</dbReference>
<dbReference type="CDD" id="cd00202">
    <property type="entry name" value="ZnF_GATA"/>
    <property type="match status" value="1"/>
</dbReference>
<dbReference type="Proteomes" id="UP000030645">
    <property type="component" value="Unassembled WGS sequence"/>
</dbReference>
<keyword evidence="1" id="KW-0479">Metal-binding</keyword>
<organism evidence="12 13">
    <name type="scientific">Morus notabilis</name>
    <dbReference type="NCBI Taxonomy" id="981085"/>
    <lineage>
        <taxon>Eukaryota</taxon>
        <taxon>Viridiplantae</taxon>
        <taxon>Streptophyta</taxon>
        <taxon>Embryophyta</taxon>
        <taxon>Tracheophyta</taxon>
        <taxon>Spermatophyta</taxon>
        <taxon>Magnoliopsida</taxon>
        <taxon>eudicotyledons</taxon>
        <taxon>Gunneridae</taxon>
        <taxon>Pentapetalae</taxon>
        <taxon>rosids</taxon>
        <taxon>fabids</taxon>
        <taxon>Rosales</taxon>
        <taxon>Moraceae</taxon>
        <taxon>Moreae</taxon>
        <taxon>Morus</taxon>
    </lineage>
</organism>
<feature type="compositionally biased region" description="Low complexity" evidence="10">
    <location>
        <begin position="96"/>
        <end position="112"/>
    </location>
</feature>
<evidence type="ECO:0000259" key="11">
    <source>
        <dbReference type="PROSITE" id="PS50114"/>
    </source>
</evidence>
<dbReference type="PANTHER" id="PTHR47172:SF24">
    <property type="entry name" value="GATA ZINC FINGER DOMAIN-CONTAINING PROTEIN 14-RELATED"/>
    <property type="match status" value="1"/>
</dbReference>
<keyword evidence="6" id="KW-0804">Transcription</keyword>
<keyword evidence="5" id="KW-0238">DNA-binding</keyword>
<dbReference type="GO" id="GO:0006355">
    <property type="term" value="P:regulation of DNA-templated transcription"/>
    <property type="evidence" value="ECO:0007669"/>
    <property type="project" value="InterPro"/>
</dbReference>
<keyword evidence="4" id="KW-0805">Transcription regulation</keyword>
<evidence type="ECO:0000256" key="8">
    <source>
        <dbReference type="ARBA" id="ARBA00037539"/>
    </source>
</evidence>
<evidence type="ECO:0000313" key="13">
    <source>
        <dbReference type="Proteomes" id="UP000030645"/>
    </source>
</evidence>
<dbReference type="InterPro" id="IPR000679">
    <property type="entry name" value="Znf_GATA"/>
</dbReference>
<dbReference type="SUPFAM" id="SSF57716">
    <property type="entry name" value="Glucocorticoid receptor-like (DNA-binding domain)"/>
    <property type="match status" value="1"/>
</dbReference>
<dbReference type="PROSITE" id="PS50114">
    <property type="entry name" value="GATA_ZN_FINGER_2"/>
    <property type="match status" value="1"/>
</dbReference>
<evidence type="ECO:0000256" key="4">
    <source>
        <dbReference type="ARBA" id="ARBA00023015"/>
    </source>
</evidence>
<sequence>MSVAYRAFYAQYISLPLRFQVFLGKESFGDVEANENKRSCVDCRTTKTPLWRGGPAGPKSLCNACGIRYRKKMVSVMRMSTGSSSERIKRDRTHTHSNTSNSTTLTNDTNTSVGKDKDFNETLKVKLDDFGKEVLSQKSRPVVKKQRCRRKRKLSEEEQAAVLLMSLSCGSVFA</sequence>
<dbReference type="AlphaFoldDB" id="W9RGM3"/>
<feature type="region of interest" description="Disordered" evidence="10">
    <location>
        <begin position="80"/>
        <end position="112"/>
    </location>
</feature>
<dbReference type="eggNOG" id="KOG1601">
    <property type="taxonomic scope" value="Eukaryota"/>
</dbReference>
<reference evidence="13" key="1">
    <citation type="submission" date="2013-01" db="EMBL/GenBank/DDBJ databases">
        <title>Draft Genome Sequence of a Mulberry Tree, Morus notabilis C.K. Schneid.</title>
        <authorList>
            <person name="He N."/>
            <person name="Zhao S."/>
        </authorList>
    </citation>
    <scope>NUCLEOTIDE SEQUENCE</scope>
</reference>
<gene>
    <name evidence="12" type="ORF">L484_002889</name>
</gene>
<dbReference type="SMART" id="SM00401">
    <property type="entry name" value="ZnF_GATA"/>
    <property type="match status" value="1"/>
</dbReference>
<evidence type="ECO:0000256" key="10">
    <source>
        <dbReference type="SAM" id="MobiDB-lite"/>
    </source>
</evidence>
<proteinExistence type="inferred from homology"/>
<dbReference type="GO" id="GO:0043565">
    <property type="term" value="F:sequence-specific DNA binding"/>
    <property type="evidence" value="ECO:0007669"/>
    <property type="project" value="InterPro"/>
</dbReference>
<dbReference type="InterPro" id="IPR013088">
    <property type="entry name" value="Znf_NHR/GATA"/>
</dbReference>
<keyword evidence="2 9" id="KW-0863">Zinc-finger</keyword>
<evidence type="ECO:0000256" key="2">
    <source>
        <dbReference type="ARBA" id="ARBA00022771"/>
    </source>
</evidence>
<name>W9RGM3_9ROSA</name>
<dbReference type="EMBL" id="KE344704">
    <property type="protein sequence ID" value="EXB75964.1"/>
    <property type="molecule type" value="Genomic_DNA"/>
</dbReference>
<evidence type="ECO:0000256" key="3">
    <source>
        <dbReference type="ARBA" id="ARBA00022833"/>
    </source>
</evidence>
<dbReference type="Gene3D" id="3.30.50.10">
    <property type="entry name" value="Erythroid Transcription Factor GATA-1, subunit A"/>
    <property type="match status" value="1"/>
</dbReference>
<dbReference type="Pfam" id="PF00320">
    <property type="entry name" value="GATA"/>
    <property type="match status" value="1"/>
</dbReference>
<evidence type="ECO:0000256" key="6">
    <source>
        <dbReference type="ARBA" id="ARBA00023163"/>
    </source>
</evidence>
<evidence type="ECO:0000256" key="7">
    <source>
        <dbReference type="ARBA" id="ARBA00024019"/>
    </source>
</evidence>
<dbReference type="PANTHER" id="PTHR47172">
    <property type="entry name" value="OS01G0976800 PROTEIN"/>
    <property type="match status" value="1"/>
</dbReference>
<keyword evidence="3" id="KW-0862">Zinc</keyword>
<evidence type="ECO:0000256" key="5">
    <source>
        <dbReference type="ARBA" id="ARBA00023125"/>
    </source>
</evidence>